<reference evidence="1 2" key="1">
    <citation type="submission" date="2019-11" db="EMBL/GenBank/DDBJ databases">
        <title>Type strains purchased from KCTC, JCM and DSMZ.</title>
        <authorList>
            <person name="Lu H."/>
        </authorList>
    </citation>
    <scope>NUCLEOTIDE SEQUENCE [LARGE SCALE GENOMIC DNA]</scope>
    <source>
        <strain evidence="1 2">KCTC 52429</strain>
    </source>
</reference>
<dbReference type="AlphaFoldDB" id="A0A6I3SYC8"/>
<evidence type="ECO:0000313" key="2">
    <source>
        <dbReference type="Proteomes" id="UP000430634"/>
    </source>
</evidence>
<sequence length="65" mass="6324">MKLRAACRTLAYSGFRRGSMPSSVLAGLLAAGTATAGPALPWYELGGSDGGVAAALAAIACAVLA</sequence>
<proteinExistence type="predicted"/>
<dbReference type="RefSeq" id="WP_155470890.1">
    <property type="nucleotide sequence ID" value="NZ_WNKZ01000032.1"/>
</dbReference>
<name>A0A6I3SYC8_9BURK</name>
<evidence type="ECO:0000313" key="1">
    <source>
        <dbReference type="EMBL" id="MTV53576.1"/>
    </source>
</evidence>
<dbReference type="Proteomes" id="UP000430634">
    <property type="component" value="Unassembled WGS sequence"/>
</dbReference>
<gene>
    <name evidence="1" type="ORF">GM672_12655</name>
</gene>
<organism evidence="1 2">
    <name type="scientific">Pseudoduganella buxea</name>
    <dbReference type="NCBI Taxonomy" id="1949069"/>
    <lineage>
        <taxon>Bacteria</taxon>
        <taxon>Pseudomonadati</taxon>
        <taxon>Pseudomonadota</taxon>
        <taxon>Betaproteobacteria</taxon>
        <taxon>Burkholderiales</taxon>
        <taxon>Oxalobacteraceae</taxon>
        <taxon>Telluria group</taxon>
        <taxon>Pseudoduganella</taxon>
    </lineage>
</organism>
<protein>
    <submittedName>
        <fullName evidence="1">Uncharacterized protein</fullName>
    </submittedName>
</protein>
<feature type="non-terminal residue" evidence="1">
    <location>
        <position position="65"/>
    </location>
</feature>
<comment type="caution">
    <text evidence="1">The sequence shown here is derived from an EMBL/GenBank/DDBJ whole genome shotgun (WGS) entry which is preliminary data.</text>
</comment>
<dbReference type="EMBL" id="WNKZ01000032">
    <property type="protein sequence ID" value="MTV53576.1"/>
    <property type="molecule type" value="Genomic_DNA"/>
</dbReference>
<accession>A0A6I3SYC8</accession>